<dbReference type="EMBL" id="PDJD01000001">
    <property type="protein sequence ID" value="PFG18795.1"/>
    <property type="molecule type" value="Genomic_DNA"/>
</dbReference>
<keyword evidence="6 10" id="KW-0407">Ion channel</keyword>
<reference evidence="11 12" key="1">
    <citation type="submission" date="2017-10" db="EMBL/GenBank/DDBJ databases">
        <title>Sequencing the genomes of 1000 actinobacteria strains.</title>
        <authorList>
            <person name="Klenk H.-P."/>
        </authorList>
    </citation>
    <scope>NUCLEOTIDE SEQUENCE [LARGE SCALE GENOMIC DNA]</scope>
    <source>
        <strain evidence="11 12">DSM 21801</strain>
    </source>
</reference>
<keyword evidence="12" id="KW-1185">Reference proteome</keyword>
<comment type="caution">
    <text evidence="11">The sequence shown here is derived from an EMBL/GenBank/DDBJ whole genome shotgun (WGS) entry which is preliminary data.</text>
</comment>
<feature type="transmembrane region" description="Helical" evidence="10">
    <location>
        <begin position="36"/>
        <end position="55"/>
    </location>
</feature>
<evidence type="ECO:0000256" key="8">
    <source>
        <dbReference type="ARBA" id="ARBA00035585"/>
    </source>
</evidence>
<evidence type="ECO:0000256" key="1">
    <source>
        <dbReference type="ARBA" id="ARBA00004651"/>
    </source>
</evidence>
<evidence type="ECO:0000256" key="3">
    <source>
        <dbReference type="ARBA" id="ARBA00022692"/>
    </source>
</evidence>
<accession>A0A2A9CXQ5</accession>
<evidence type="ECO:0000256" key="10">
    <source>
        <dbReference type="HAMAP-Rule" id="MF_00454"/>
    </source>
</evidence>
<dbReference type="RefSeq" id="WP_098468031.1">
    <property type="nucleotide sequence ID" value="NZ_PDJD01000001.1"/>
</dbReference>
<comment type="similarity">
    <text evidence="7 10">Belongs to the fluoride channel Fluc/FEX (TC 1.A.43) family.</text>
</comment>
<evidence type="ECO:0000313" key="12">
    <source>
        <dbReference type="Proteomes" id="UP000224915"/>
    </source>
</evidence>
<dbReference type="GO" id="GO:0140114">
    <property type="term" value="P:cellular detoxification of fluoride"/>
    <property type="evidence" value="ECO:0007669"/>
    <property type="project" value="UniProtKB-UniRule"/>
</dbReference>
<keyword evidence="5 10" id="KW-0472">Membrane</keyword>
<evidence type="ECO:0000256" key="6">
    <source>
        <dbReference type="ARBA" id="ARBA00023303"/>
    </source>
</evidence>
<dbReference type="InterPro" id="IPR003691">
    <property type="entry name" value="FluC"/>
</dbReference>
<dbReference type="GO" id="GO:0005886">
    <property type="term" value="C:plasma membrane"/>
    <property type="evidence" value="ECO:0007669"/>
    <property type="project" value="UniProtKB-SubCell"/>
</dbReference>
<name>A0A2A9CXQ5_9MICO</name>
<feature type="binding site" evidence="10">
    <location>
        <position position="86"/>
    </location>
    <ligand>
        <name>Na(+)</name>
        <dbReference type="ChEBI" id="CHEBI:29101"/>
        <note>structural</note>
    </ligand>
</feature>
<evidence type="ECO:0000256" key="7">
    <source>
        <dbReference type="ARBA" id="ARBA00035120"/>
    </source>
</evidence>
<organism evidence="11 12">
    <name type="scientific">Serinibacter salmoneus</name>
    <dbReference type="NCBI Taxonomy" id="556530"/>
    <lineage>
        <taxon>Bacteria</taxon>
        <taxon>Bacillati</taxon>
        <taxon>Actinomycetota</taxon>
        <taxon>Actinomycetes</taxon>
        <taxon>Micrococcales</taxon>
        <taxon>Beutenbergiaceae</taxon>
        <taxon>Serinibacter</taxon>
    </lineage>
</organism>
<evidence type="ECO:0000256" key="9">
    <source>
        <dbReference type="ARBA" id="ARBA00049940"/>
    </source>
</evidence>
<comment type="catalytic activity">
    <reaction evidence="8">
        <text>fluoride(in) = fluoride(out)</text>
        <dbReference type="Rhea" id="RHEA:76159"/>
        <dbReference type="ChEBI" id="CHEBI:17051"/>
    </reaction>
    <physiologicalReaction direction="left-to-right" evidence="8">
        <dbReference type="Rhea" id="RHEA:76160"/>
    </physiologicalReaction>
</comment>
<gene>
    <name evidence="10" type="primary">fluC</name>
    <name evidence="10" type="synonym">crcB</name>
    <name evidence="11" type="ORF">ATL40_0338</name>
</gene>
<comment type="subcellular location">
    <subcellularLocation>
        <location evidence="1 10">Cell membrane</location>
        <topology evidence="1 10">Multi-pass membrane protein</topology>
    </subcellularLocation>
</comment>
<sequence length="155" mass="15513">MVVAERPHPLIALALVGAGGAAGASARYLITALVPAGGLQILPTLAINLVGSYLLGFLNGHLNLRPGRRAAHLRLLLGTGMLGGFTTYSAFALQVVTAGAEGSWRRAIMYAGASVLLGVGAAALGLVQGGRFATARDARRAGSTGPGGPERGTAS</sequence>
<comment type="activity regulation">
    <text evidence="10">Na(+) is not transported, but it plays an essential structural role and its presence is essential for fluoride channel function.</text>
</comment>
<comment type="function">
    <text evidence="9 10">Fluoride-specific ion channel. Important for reducing fluoride concentration in the cell, thus reducing its toxicity.</text>
</comment>
<keyword evidence="2 10" id="KW-1003">Cell membrane</keyword>
<evidence type="ECO:0000256" key="2">
    <source>
        <dbReference type="ARBA" id="ARBA00022475"/>
    </source>
</evidence>
<feature type="transmembrane region" description="Helical" evidence="10">
    <location>
        <begin position="75"/>
        <end position="96"/>
    </location>
</feature>
<keyword evidence="10" id="KW-0479">Metal-binding</keyword>
<proteinExistence type="inferred from homology"/>
<keyword evidence="10" id="KW-0813">Transport</keyword>
<dbReference type="Pfam" id="PF02537">
    <property type="entry name" value="CRCB"/>
    <property type="match status" value="1"/>
</dbReference>
<dbReference type="Proteomes" id="UP000224915">
    <property type="component" value="Unassembled WGS sequence"/>
</dbReference>
<feature type="transmembrane region" description="Helical" evidence="10">
    <location>
        <begin position="108"/>
        <end position="127"/>
    </location>
</feature>
<feature type="binding site" evidence="10">
    <location>
        <position position="83"/>
    </location>
    <ligand>
        <name>Na(+)</name>
        <dbReference type="ChEBI" id="CHEBI:29101"/>
        <note>structural</note>
    </ligand>
</feature>
<dbReference type="GO" id="GO:0046872">
    <property type="term" value="F:metal ion binding"/>
    <property type="evidence" value="ECO:0007669"/>
    <property type="project" value="UniProtKB-KW"/>
</dbReference>
<dbReference type="HAMAP" id="MF_00454">
    <property type="entry name" value="FluC"/>
    <property type="match status" value="1"/>
</dbReference>
<dbReference type="AlphaFoldDB" id="A0A2A9CXQ5"/>
<dbReference type="GO" id="GO:0062054">
    <property type="term" value="F:fluoride channel activity"/>
    <property type="evidence" value="ECO:0007669"/>
    <property type="project" value="UniProtKB-UniRule"/>
</dbReference>
<evidence type="ECO:0000256" key="4">
    <source>
        <dbReference type="ARBA" id="ARBA00022989"/>
    </source>
</evidence>
<keyword evidence="10" id="KW-0406">Ion transport</keyword>
<protein>
    <recommendedName>
        <fullName evidence="10">Fluoride-specific ion channel FluC</fullName>
    </recommendedName>
</protein>
<keyword evidence="3 10" id="KW-0812">Transmembrane</keyword>
<keyword evidence="4 10" id="KW-1133">Transmembrane helix</keyword>
<evidence type="ECO:0000313" key="11">
    <source>
        <dbReference type="EMBL" id="PFG18795.1"/>
    </source>
</evidence>
<keyword evidence="10" id="KW-0915">Sodium</keyword>
<evidence type="ECO:0000256" key="5">
    <source>
        <dbReference type="ARBA" id="ARBA00023136"/>
    </source>
</evidence>